<dbReference type="AlphaFoldDB" id="A0A4V3WR89"/>
<name>A0A4V3WR89_CAMSN</name>
<evidence type="ECO:0000256" key="1">
    <source>
        <dbReference type="SAM" id="MobiDB-lite"/>
    </source>
</evidence>
<gene>
    <name evidence="2" type="ORF">TEA_001249</name>
</gene>
<evidence type="ECO:0000313" key="2">
    <source>
        <dbReference type="EMBL" id="THG23327.1"/>
    </source>
</evidence>
<sequence length="172" mass="18934">MGNLCCAGQPSRPKPQPKNLSSSVVHKHVSSIPVWSNVGFIEPSPSSYHHGEKEKEKNLKMVVKSSSLTLRECLMNSPGKMSSQRITVKKLPQKFIISSPELPVEFFTPKDGGLSAGKLGMIDEQDDEDDEESTVKNSSSMSGCRSGKLKKKVTFEETDIIINYSPGESFEE</sequence>
<comment type="caution">
    <text evidence="2">The sequence shown here is derived from an EMBL/GenBank/DDBJ whole genome shotgun (WGS) entry which is preliminary data.</text>
</comment>
<proteinExistence type="predicted"/>
<reference evidence="2 3" key="1">
    <citation type="journal article" date="2018" name="Proc. Natl. Acad. Sci. U.S.A.">
        <title>Draft genome sequence of Camellia sinensis var. sinensis provides insights into the evolution of the tea genome and tea quality.</title>
        <authorList>
            <person name="Wei C."/>
            <person name="Yang H."/>
            <person name="Wang S."/>
            <person name="Zhao J."/>
            <person name="Liu C."/>
            <person name="Gao L."/>
            <person name="Xia E."/>
            <person name="Lu Y."/>
            <person name="Tai Y."/>
            <person name="She G."/>
            <person name="Sun J."/>
            <person name="Cao H."/>
            <person name="Tong W."/>
            <person name="Gao Q."/>
            <person name="Li Y."/>
            <person name="Deng W."/>
            <person name="Jiang X."/>
            <person name="Wang W."/>
            <person name="Chen Q."/>
            <person name="Zhang S."/>
            <person name="Li H."/>
            <person name="Wu J."/>
            <person name="Wang P."/>
            <person name="Li P."/>
            <person name="Shi C."/>
            <person name="Zheng F."/>
            <person name="Jian J."/>
            <person name="Huang B."/>
            <person name="Shan D."/>
            <person name="Shi M."/>
            <person name="Fang C."/>
            <person name="Yue Y."/>
            <person name="Li F."/>
            <person name="Li D."/>
            <person name="Wei S."/>
            <person name="Han B."/>
            <person name="Jiang C."/>
            <person name="Yin Y."/>
            <person name="Xia T."/>
            <person name="Zhang Z."/>
            <person name="Bennetzen J.L."/>
            <person name="Zhao S."/>
            <person name="Wan X."/>
        </authorList>
    </citation>
    <scope>NUCLEOTIDE SEQUENCE [LARGE SCALE GENOMIC DNA]</scope>
    <source>
        <strain evidence="3">cv. Shuchazao</strain>
        <tissue evidence="2">Leaf</tissue>
    </source>
</reference>
<dbReference type="EMBL" id="SDRB02000363">
    <property type="protein sequence ID" value="THG23327.1"/>
    <property type="molecule type" value="Genomic_DNA"/>
</dbReference>
<feature type="compositionally biased region" description="Acidic residues" evidence="1">
    <location>
        <begin position="123"/>
        <end position="132"/>
    </location>
</feature>
<feature type="region of interest" description="Disordered" evidence="1">
    <location>
        <begin position="1"/>
        <end position="23"/>
    </location>
</feature>
<keyword evidence="3" id="KW-1185">Reference proteome</keyword>
<protein>
    <submittedName>
        <fullName evidence="2">Uncharacterized protein</fullName>
    </submittedName>
</protein>
<feature type="region of interest" description="Disordered" evidence="1">
    <location>
        <begin position="120"/>
        <end position="148"/>
    </location>
</feature>
<evidence type="ECO:0000313" key="3">
    <source>
        <dbReference type="Proteomes" id="UP000306102"/>
    </source>
</evidence>
<dbReference type="Proteomes" id="UP000306102">
    <property type="component" value="Unassembled WGS sequence"/>
</dbReference>
<accession>A0A4V3WR89</accession>
<organism evidence="2 3">
    <name type="scientific">Camellia sinensis var. sinensis</name>
    <name type="common">China tea</name>
    <dbReference type="NCBI Taxonomy" id="542762"/>
    <lineage>
        <taxon>Eukaryota</taxon>
        <taxon>Viridiplantae</taxon>
        <taxon>Streptophyta</taxon>
        <taxon>Embryophyta</taxon>
        <taxon>Tracheophyta</taxon>
        <taxon>Spermatophyta</taxon>
        <taxon>Magnoliopsida</taxon>
        <taxon>eudicotyledons</taxon>
        <taxon>Gunneridae</taxon>
        <taxon>Pentapetalae</taxon>
        <taxon>asterids</taxon>
        <taxon>Ericales</taxon>
        <taxon>Theaceae</taxon>
        <taxon>Camellia</taxon>
    </lineage>
</organism>